<evidence type="ECO:0000259" key="8">
    <source>
        <dbReference type="PROSITE" id="PS50280"/>
    </source>
</evidence>
<gene>
    <name evidence="9" type="ORF">BINO364_LOCUS13256</name>
</gene>
<evidence type="ECO:0000256" key="2">
    <source>
        <dbReference type="ARBA" id="ARBA00022771"/>
    </source>
</evidence>
<dbReference type="GO" id="GO:0006355">
    <property type="term" value="P:regulation of DNA-templated transcription"/>
    <property type="evidence" value="ECO:0007669"/>
    <property type="project" value="TreeGrafter"/>
</dbReference>
<dbReference type="PANTHER" id="PTHR46462:SF3">
    <property type="entry name" value="UPSET, ISOFORM A"/>
    <property type="match status" value="1"/>
</dbReference>
<feature type="compositionally biased region" description="Polar residues" evidence="6">
    <location>
        <begin position="379"/>
        <end position="399"/>
    </location>
</feature>
<protein>
    <recommendedName>
        <fullName evidence="11">Histone-lysine N-methyltransferase MLL5</fullName>
    </recommendedName>
</protein>
<keyword evidence="4" id="KW-0156">Chromatin regulator</keyword>
<sequence length="2238" mass="247377">MSATSEYEPAVRQDYGPTTSSENIYGHVLDHKLTDTMDISSVRTPVLRAVPLSPTQGDPEPDSTNPESIIQSVHKVDKDIEYHINEKRCDAEMSVDSLSRIVRIEETTLDNVGRLAYPIIQETDDSDGNYVENTATLIQTPLNTAIVQNVAKLPQNFTINVDAAVGNITAIQNVAQDVSGNQTLWLPTILATSATDGKNEEDRPPGVAQIIITSESYVNDTSQAGRRTNIITETSYISRPKTSKVQILSNISLPKNSNYPQQYIAQSKEIAAPVYGTQNHIYKLSANVVSQKHLNNAMLSTKPPKSLIGASLSPTVINNSPIKNVPYSHTYSKSTNLNKVNNGANLNAMVAASSGSSQCHILSRVVSGPNKISVHSGRKSINTFKGSKNSQMSNQKNQSRAIKIIQQAGTAKSESKAWPVASVTYKSSNSNYAESNTSKVIQKVGSPTHKAQQTMTLQKVPKGERLVLQSPCGPVLLSTAPISSNIPKGPHYVQSGSTPNLRYVQTYGPDNQLSTVSQVSANQQLTAQILQSLSQPKLMLQSPTPIQPVNVTPPVIEELEVKPVNQKRIVFGDKSMLLTADDIIGMEERPNLSEELRRYSFQALALIMLDHTYALPAQKQPASTPTTTVAALSPVITTPATTAPMSPLKTPTPITTVPHEQSPPVPTTAVGTPIPVTTPPTGVPSKPVALPQDDDTASIISSVEGEKRAPAPGGSDTETAPEGEEEGKTRCVCNFTHDDGYMICCDRCGEWQHVDCMGIDRNNIPDAYMCELCQPRPIDRRHARSIQLRKREELSALGASDSDSSECDRSGQRRKRLLTVTTYTNTSGSCVTTYNSNLPVLPPLPQPTLALPKRGPKRPKKAEVIRKGTKRKLSEKRVKRKKELLLNRSKYNSSSLSTTQSHWRDLYELAMTNHYSPELRAKIMKYSSKLGSSPNMASAITAHLCTTVPHAGGKILIATKDLKENTPVIELRGKYMLSNQHRPQLQNSARAGSQKPGPFVFFYRLPKDNTQICIDTRTYGNEARFVRRSCKPNAELQHCIVKGALHVYLVTINDIQSNTEITVGHDTNGSKQPCACGNPKHCKVNGLSSLVSRKSIDYPPREKRSRNRCFSSSSQLSPPLAPIVHTPVKESFPFPVITKMSPVEEPPAPLDFIPQVKSELIMDFKEEEKEEKEEEMDLTAKEEMKPDIDELDFVKIEPPIEEKLDTIEKIEEKIKQIEEPEIKPEPDPVPITEAPEILPEDLDIKEELATPIETEEPEPEKVEKIENIEKVEKIEKIEKVEKVEEKIEPKVEQERPVTRELTAKSACHDRSSRSSRTTCVNQDSLDDKTDDSQDKIQTTNKEKDKRKMTREERKMEAIMKAFERMEKAQQRKQEVKERQKRRESDPHPSTEKDDDDDIHCNAKKRKKRKGRARTASQSNRRRLNSADSDLVTSGDEAPTSPVRAPPADPVQTGHVSEERHEPVNEDLGLSSACLLVEAAVGSVESAFKLPKTKKTMANEWIGRSPERTPSPYQSPYRPTLVSAPSLESLVRVASTMIGDLSGNQEYHDDQNSPPRTPGRERNRPPKKAKRITRSTEVTNEVPESVPVQHSAKKRWLRQAISEESDSPMADTFVSESPPNEMVTPLKKRRMARESLSCEQNIIVPCNEETSPVLTSEDSPVKEDALALARQYKRNIMEMYSRDRTRSDSGQGSDDQCNIDHDLLNVNIKTPSSEHIRRIIGVPTPEEELPPEIPKPQATNNNNLELDEHMYNKVVPMDIDTTIITQSKIESNEIPEIKGPESPNDKVNSSQSADTSGNSSPQRDEMDDIQKTIHSFHTENILILKSRNKKPPKEKRKKVNLNFDLNMVDDQISIQLRTEDDTNSKSPEINGDMHDETNSHEDVKLHVSPENIPLPPVESIPLPAPETIPLPEEPSPIQIIPSPETIPLPEEPMKPKIVSPVIEKEEIPNDRRPLIDNMFPFSTRFNSTGLFSGIFSNMSLKVESINENIPNMSLIKSAIDRTTSLESGLFDKDISPVDDLKSVQEILTRVNNMDSNNSVLLSGVLRGSSKCAGAGAVTGVTNATAVISMTGVTDVTSVPGVTGVASAGANVTSVTRPYGVRANDPRLNPPPQEKPKPVRRKLSITEYRKRHKNAGGGDESCGACVGGDDGCEWSRGSSASLSPQRLDAAAAAAADELEQRLHRDLVAQMPKGVFDAQPTASERQRENLSSRLRREFGLALPDDEDARAETDMGAKRCDR</sequence>
<dbReference type="SMART" id="SM00317">
    <property type="entry name" value="SET"/>
    <property type="match status" value="1"/>
</dbReference>
<dbReference type="Pfam" id="PF00856">
    <property type="entry name" value="SET"/>
    <property type="match status" value="1"/>
</dbReference>
<dbReference type="GO" id="GO:0008170">
    <property type="term" value="F:N-methyltransferase activity"/>
    <property type="evidence" value="ECO:0007669"/>
    <property type="project" value="UniProtKB-ARBA"/>
</dbReference>
<feature type="compositionally biased region" description="Basic and acidic residues" evidence="6">
    <location>
        <begin position="2226"/>
        <end position="2238"/>
    </location>
</feature>
<feature type="compositionally biased region" description="Basic and acidic residues" evidence="6">
    <location>
        <begin position="1215"/>
        <end position="1226"/>
    </location>
</feature>
<feature type="compositionally biased region" description="Basic and acidic residues" evidence="6">
    <location>
        <begin position="2201"/>
        <end position="2215"/>
    </location>
</feature>
<evidence type="ECO:0000313" key="10">
    <source>
        <dbReference type="Proteomes" id="UP000838878"/>
    </source>
</evidence>
<feature type="region of interest" description="Disordered" evidence="6">
    <location>
        <begin position="1282"/>
        <end position="1464"/>
    </location>
</feature>
<feature type="region of interest" description="Disordered" evidence="6">
    <location>
        <begin position="848"/>
        <end position="878"/>
    </location>
</feature>
<dbReference type="Gene3D" id="3.30.40.10">
    <property type="entry name" value="Zinc/RING finger domain, C3HC4 (zinc finger)"/>
    <property type="match status" value="1"/>
</dbReference>
<keyword evidence="1" id="KW-0479">Metal-binding</keyword>
<feature type="region of interest" description="Disordered" evidence="6">
    <location>
        <begin position="373"/>
        <end position="399"/>
    </location>
</feature>
<feature type="region of interest" description="Disordered" evidence="6">
    <location>
        <begin position="2098"/>
        <end position="2117"/>
    </location>
</feature>
<dbReference type="Gene3D" id="2.170.270.10">
    <property type="entry name" value="SET domain"/>
    <property type="match status" value="1"/>
</dbReference>
<dbReference type="GO" id="GO:0034967">
    <property type="term" value="C:Set3 complex"/>
    <property type="evidence" value="ECO:0007669"/>
    <property type="project" value="TreeGrafter"/>
</dbReference>
<keyword evidence="10" id="KW-1185">Reference proteome</keyword>
<feature type="region of interest" description="Disordered" evidence="6">
    <location>
        <begin position="1215"/>
        <end position="1242"/>
    </location>
</feature>
<evidence type="ECO:0008006" key="11">
    <source>
        <dbReference type="Google" id="ProtNLM"/>
    </source>
</evidence>
<evidence type="ECO:0000313" key="9">
    <source>
        <dbReference type="EMBL" id="CAH0727988.1"/>
    </source>
</evidence>
<organism evidence="9 10">
    <name type="scientific">Brenthis ino</name>
    <name type="common">lesser marbled fritillary</name>
    <dbReference type="NCBI Taxonomy" id="405034"/>
    <lineage>
        <taxon>Eukaryota</taxon>
        <taxon>Metazoa</taxon>
        <taxon>Ecdysozoa</taxon>
        <taxon>Arthropoda</taxon>
        <taxon>Hexapoda</taxon>
        <taxon>Insecta</taxon>
        <taxon>Pterygota</taxon>
        <taxon>Neoptera</taxon>
        <taxon>Endopterygota</taxon>
        <taxon>Lepidoptera</taxon>
        <taxon>Glossata</taxon>
        <taxon>Ditrysia</taxon>
        <taxon>Papilionoidea</taxon>
        <taxon>Nymphalidae</taxon>
        <taxon>Heliconiinae</taxon>
        <taxon>Argynnini</taxon>
        <taxon>Brenthis</taxon>
    </lineage>
</organism>
<evidence type="ECO:0000259" key="7">
    <source>
        <dbReference type="PROSITE" id="PS50016"/>
    </source>
</evidence>
<dbReference type="SUPFAM" id="SSF82199">
    <property type="entry name" value="SET domain"/>
    <property type="match status" value="1"/>
</dbReference>
<dbReference type="PROSITE" id="PS50280">
    <property type="entry name" value="SET"/>
    <property type="match status" value="1"/>
</dbReference>
<dbReference type="CDD" id="cd15550">
    <property type="entry name" value="PHD_MLL5"/>
    <property type="match status" value="1"/>
</dbReference>
<feature type="domain" description="PHD-type" evidence="7">
    <location>
        <begin position="728"/>
        <end position="776"/>
    </location>
</feature>
<dbReference type="Pfam" id="PF20826">
    <property type="entry name" value="PHD_5"/>
    <property type="match status" value="1"/>
</dbReference>
<dbReference type="PROSITE" id="PS01359">
    <property type="entry name" value="ZF_PHD_1"/>
    <property type="match status" value="1"/>
</dbReference>
<feature type="compositionally biased region" description="Basic residues" evidence="6">
    <location>
        <begin position="1401"/>
        <end position="1412"/>
    </location>
</feature>
<dbReference type="InterPro" id="IPR001214">
    <property type="entry name" value="SET_dom"/>
</dbReference>
<dbReference type="InterPro" id="IPR046341">
    <property type="entry name" value="SET_dom_sf"/>
</dbReference>
<evidence type="ECO:0000256" key="4">
    <source>
        <dbReference type="ARBA" id="ARBA00022853"/>
    </source>
</evidence>
<dbReference type="OrthoDB" id="1928087at2759"/>
<evidence type="ECO:0000256" key="3">
    <source>
        <dbReference type="ARBA" id="ARBA00022833"/>
    </source>
</evidence>
<dbReference type="PANTHER" id="PTHR46462">
    <property type="entry name" value="UPSET, ISOFORM A"/>
    <property type="match status" value="1"/>
</dbReference>
<dbReference type="InterPro" id="IPR013083">
    <property type="entry name" value="Znf_RING/FYVE/PHD"/>
</dbReference>
<feature type="compositionally biased region" description="Basic and acidic residues" evidence="6">
    <location>
        <begin position="1282"/>
        <end position="1312"/>
    </location>
</feature>
<dbReference type="GO" id="GO:0006325">
    <property type="term" value="P:chromatin organization"/>
    <property type="evidence" value="ECO:0007669"/>
    <property type="project" value="UniProtKB-KW"/>
</dbReference>
<dbReference type="InterPro" id="IPR011011">
    <property type="entry name" value="Znf_FYVE_PHD"/>
</dbReference>
<feature type="region of interest" description="Disordered" evidence="6">
    <location>
        <begin position="2191"/>
        <end position="2238"/>
    </location>
</feature>
<dbReference type="InterPro" id="IPR001965">
    <property type="entry name" value="Znf_PHD"/>
</dbReference>
<dbReference type="GO" id="GO:0008757">
    <property type="term" value="F:S-adenosylmethionine-dependent methyltransferase activity"/>
    <property type="evidence" value="ECO:0007669"/>
    <property type="project" value="UniProtKB-ARBA"/>
</dbReference>
<dbReference type="EMBL" id="OV170227">
    <property type="protein sequence ID" value="CAH0727988.1"/>
    <property type="molecule type" value="Genomic_DNA"/>
</dbReference>
<feature type="region of interest" description="Disordered" evidence="6">
    <location>
        <begin position="702"/>
        <end position="728"/>
    </location>
</feature>
<evidence type="ECO:0000256" key="1">
    <source>
        <dbReference type="ARBA" id="ARBA00022723"/>
    </source>
</evidence>
<dbReference type="SUPFAM" id="SSF57903">
    <property type="entry name" value="FYVE/PHD zinc finger"/>
    <property type="match status" value="1"/>
</dbReference>
<feature type="compositionally biased region" description="Basic residues" evidence="6">
    <location>
        <begin position="867"/>
        <end position="878"/>
    </location>
</feature>
<dbReference type="InterPro" id="IPR019786">
    <property type="entry name" value="Zinc_finger_PHD-type_CS"/>
</dbReference>
<feature type="region of interest" description="Disordered" evidence="6">
    <location>
        <begin position="1765"/>
        <end position="1804"/>
    </location>
</feature>
<feature type="non-terminal residue" evidence="9">
    <location>
        <position position="2238"/>
    </location>
</feature>
<dbReference type="InterPro" id="IPR019787">
    <property type="entry name" value="Znf_PHD-finger"/>
</dbReference>
<keyword evidence="2 5" id="KW-0863">Zinc-finger</keyword>
<dbReference type="FunFam" id="3.30.40.10:FF:000150">
    <property type="entry name" value="Inactive histone-lysine N-methyltransferase 2E"/>
    <property type="match status" value="1"/>
</dbReference>
<dbReference type="Proteomes" id="UP000838878">
    <property type="component" value="Chromosome 7"/>
</dbReference>
<feature type="region of interest" description="Disordered" evidence="6">
    <location>
        <begin position="1539"/>
        <end position="1592"/>
    </location>
</feature>
<keyword evidence="3" id="KW-0862">Zinc</keyword>
<dbReference type="SMART" id="SM00249">
    <property type="entry name" value="PHD"/>
    <property type="match status" value="1"/>
</dbReference>
<dbReference type="GO" id="GO:0008276">
    <property type="term" value="F:protein methyltransferase activity"/>
    <property type="evidence" value="ECO:0007669"/>
    <property type="project" value="UniProtKB-ARBA"/>
</dbReference>
<dbReference type="GO" id="GO:0008270">
    <property type="term" value="F:zinc ion binding"/>
    <property type="evidence" value="ECO:0007669"/>
    <property type="project" value="UniProtKB-KW"/>
</dbReference>
<name>A0A8J9VRB0_9NEOP</name>
<proteinExistence type="predicted"/>
<feature type="compositionally biased region" description="Basic and acidic residues" evidence="6">
    <location>
        <begin position="1325"/>
        <end position="1391"/>
    </location>
</feature>
<feature type="region of interest" description="Disordered" evidence="6">
    <location>
        <begin position="1"/>
        <end position="21"/>
    </location>
</feature>
<feature type="compositionally biased region" description="Polar residues" evidence="6">
    <location>
        <begin position="1784"/>
        <end position="1800"/>
    </location>
</feature>
<evidence type="ECO:0000256" key="6">
    <source>
        <dbReference type="SAM" id="MobiDB-lite"/>
    </source>
</evidence>
<dbReference type="PROSITE" id="PS50016">
    <property type="entry name" value="ZF_PHD_2"/>
    <property type="match status" value="1"/>
</dbReference>
<feature type="region of interest" description="Disordered" evidence="6">
    <location>
        <begin position="1498"/>
        <end position="1519"/>
    </location>
</feature>
<dbReference type="GO" id="GO:0070210">
    <property type="term" value="C:Rpd3L-Expanded complex"/>
    <property type="evidence" value="ECO:0007669"/>
    <property type="project" value="TreeGrafter"/>
</dbReference>
<dbReference type="CDD" id="cd10529">
    <property type="entry name" value="SET_SETD5-like"/>
    <property type="match status" value="1"/>
</dbReference>
<feature type="domain" description="SET" evidence="8">
    <location>
        <begin position="934"/>
        <end position="1066"/>
    </location>
</feature>
<accession>A0A8J9VRB0</accession>
<reference evidence="9" key="1">
    <citation type="submission" date="2021-12" db="EMBL/GenBank/DDBJ databases">
        <authorList>
            <person name="Martin H S."/>
        </authorList>
    </citation>
    <scope>NUCLEOTIDE SEQUENCE</scope>
</reference>
<evidence type="ECO:0000256" key="5">
    <source>
        <dbReference type="PROSITE-ProRule" id="PRU00146"/>
    </source>
</evidence>